<sequence length="66" mass="7454">MALFRSDRELADTKYSGKQSASDRASARRRADHRKPGGGADRALRAGQDWDDAQRHADIRRNSQRS</sequence>
<name>A0A1H9U3D5_9ACTN</name>
<feature type="region of interest" description="Disordered" evidence="1">
    <location>
        <begin position="1"/>
        <end position="66"/>
    </location>
</feature>
<feature type="compositionally biased region" description="Basic and acidic residues" evidence="1">
    <location>
        <begin position="52"/>
        <end position="66"/>
    </location>
</feature>
<dbReference type="Proteomes" id="UP000182841">
    <property type="component" value="Unassembled WGS sequence"/>
</dbReference>
<protein>
    <submittedName>
        <fullName evidence="2">Uncharacterized protein</fullName>
    </submittedName>
</protein>
<keyword evidence="3" id="KW-1185">Reference proteome</keyword>
<feature type="compositionally biased region" description="Basic and acidic residues" evidence="1">
    <location>
        <begin position="1"/>
        <end position="12"/>
    </location>
</feature>
<evidence type="ECO:0000313" key="2">
    <source>
        <dbReference type="EMBL" id="SES03822.1"/>
    </source>
</evidence>
<reference evidence="3" key="1">
    <citation type="submission" date="2016-10" db="EMBL/GenBank/DDBJ databases">
        <authorList>
            <person name="Varghese N."/>
            <person name="Submissions S."/>
        </authorList>
    </citation>
    <scope>NUCLEOTIDE SEQUENCE [LARGE SCALE GENOMIC DNA]</scope>
    <source>
        <strain evidence="3">CGMCC 4.6825</strain>
    </source>
</reference>
<gene>
    <name evidence="2" type="ORF">SAMN05421870_107276</name>
</gene>
<evidence type="ECO:0000313" key="3">
    <source>
        <dbReference type="Proteomes" id="UP000182841"/>
    </source>
</evidence>
<evidence type="ECO:0000256" key="1">
    <source>
        <dbReference type="SAM" id="MobiDB-lite"/>
    </source>
</evidence>
<dbReference type="AlphaFoldDB" id="A0A1H9U3D5"/>
<dbReference type="EMBL" id="FOGO01000007">
    <property type="protein sequence ID" value="SES03822.1"/>
    <property type="molecule type" value="Genomic_DNA"/>
</dbReference>
<organism evidence="2 3">
    <name type="scientific">Streptomyces qinglanensis</name>
    <dbReference type="NCBI Taxonomy" id="943816"/>
    <lineage>
        <taxon>Bacteria</taxon>
        <taxon>Bacillati</taxon>
        <taxon>Actinomycetota</taxon>
        <taxon>Actinomycetes</taxon>
        <taxon>Kitasatosporales</taxon>
        <taxon>Streptomycetaceae</taxon>
        <taxon>Streptomyces</taxon>
    </lineage>
</organism>
<proteinExistence type="predicted"/>
<dbReference type="RefSeq" id="WP_075001191.1">
    <property type="nucleotide sequence ID" value="NZ_FOGO01000007.1"/>
</dbReference>
<accession>A0A1H9U3D5</accession>